<keyword evidence="5" id="KW-0520">NAD</keyword>
<keyword evidence="3" id="KW-0378">Hydrolase</keyword>
<organism evidence="7 8">
    <name type="scientific">Arabis nemorensis</name>
    <dbReference type="NCBI Taxonomy" id="586526"/>
    <lineage>
        <taxon>Eukaryota</taxon>
        <taxon>Viridiplantae</taxon>
        <taxon>Streptophyta</taxon>
        <taxon>Embryophyta</taxon>
        <taxon>Tracheophyta</taxon>
        <taxon>Spermatophyta</taxon>
        <taxon>Magnoliopsida</taxon>
        <taxon>eudicotyledons</taxon>
        <taxon>Gunneridae</taxon>
        <taxon>Pentapetalae</taxon>
        <taxon>rosids</taxon>
        <taxon>malvids</taxon>
        <taxon>Brassicales</taxon>
        <taxon>Brassicaceae</taxon>
        <taxon>Arabideae</taxon>
        <taxon>Arabis</taxon>
    </lineage>
</organism>
<dbReference type="SUPFAM" id="SSF46785">
    <property type="entry name" value="Winged helix' DNA-binding domain"/>
    <property type="match status" value="1"/>
</dbReference>
<dbReference type="Pfam" id="PF01582">
    <property type="entry name" value="TIR"/>
    <property type="match status" value="1"/>
</dbReference>
<dbReference type="AlphaFoldDB" id="A0A565AWG5"/>
<dbReference type="EMBL" id="CABITT030000002">
    <property type="protein sequence ID" value="VVA93741.1"/>
    <property type="molecule type" value="Genomic_DNA"/>
</dbReference>
<evidence type="ECO:0000256" key="1">
    <source>
        <dbReference type="ARBA" id="ARBA00022614"/>
    </source>
</evidence>
<dbReference type="Pfam" id="PF00931">
    <property type="entry name" value="NB-ARC"/>
    <property type="match status" value="1"/>
</dbReference>
<dbReference type="InterPro" id="IPR032675">
    <property type="entry name" value="LRR_dom_sf"/>
</dbReference>
<dbReference type="Gene3D" id="3.40.50.300">
    <property type="entry name" value="P-loop containing nucleotide triphosphate hydrolases"/>
    <property type="match status" value="1"/>
</dbReference>
<dbReference type="InterPro" id="IPR058192">
    <property type="entry name" value="WHD_ROQ1-like"/>
</dbReference>
<dbReference type="SUPFAM" id="SSF52540">
    <property type="entry name" value="P-loop containing nucleoside triphosphate hydrolases"/>
    <property type="match status" value="1"/>
</dbReference>
<dbReference type="PROSITE" id="PS50104">
    <property type="entry name" value="TIR"/>
    <property type="match status" value="1"/>
</dbReference>
<dbReference type="InterPro" id="IPR027417">
    <property type="entry name" value="P-loop_NTPase"/>
</dbReference>
<dbReference type="Proteomes" id="UP000489600">
    <property type="component" value="Unassembled WGS sequence"/>
</dbReference>
<dbReference type="Pfam" id="PF07725">
    <property type="entry name" value="LRR_3"/>
    <property type="match status" value="1"/>
</dbReference>
<dbReference type="FunFam" id="3.40.50.300:FF:001002">
    <property type="entry name" value="Disease resistance protein (TIR-NBS-LRR class)"/>
    <property type="match status" value="1"/>
</dbReference>
<dbReference type="InterPro" id="IPR036390">
    <property type="entry name" value="WH_DNA-bd_sf"/>
</dbReference>
<keyword evidence="2" id="KW-0677">Repeat</keyword>
<comment type="caution">
    <text evidence="7">The sequence shown here is derived from an EMBL/GenBank/DDBJ whole genome shotgun (WGS) entry which is preliminary data.</text>
</comment>
<dbReference type="InterPro" id="IPR011713">
    <property type="entry name" value="Leu-rich_rpt_3"/>
</dbReference>
<evidence type="ECO:0000313" key="8">
    <source>
        <dbReference type="Proteomes" id="UP000489600"/>
    </source>
</evidence>
<evidence type="ECO:0000259" key="6">
    <source>
        <dbReference type="PROSITE" id="PS50104"/>
    </source>
</evidence>
<sequence length="640" mass="73892">MASSSSLSRTWRHRVFVSFHGKDVRKTFLSHLRKQFDYNGISMFDDQEIQRSQTIPFALTQAIRGSRISIVVLSEKYASSSWCLKELVEILECKKDMGQIVMTIFYGVDPSDARKQTGDFGKIFKKTCSRKTDEERRTWSKALNKVGNIAGEHFLNWDNEAKMIETIAKDVLDKLNVSPSRDFDGMVGLEAHLREMESLVDLNYDGVKMVAISGPAGIGKTTIARALYNRLSSSFQLTCFVDNLRGSYRGGFDEYDLKLRLQEQFLSKVLNHNDLRICHLGAIEENLCDQKVLLILDDVNKLEQLEALANETTWFGPGSRIVVTTENKELLQQHGINNTYHVGFPTYEQAIKILCRYAFRKSYPHDGFEKLVERVTELCEEDEWEDVINRLETILDQDIEDVLRVGYDSLDENEQTLFLHIAVFFNYRGGDLVKAMFSADNLDVKCGLKILLYRSLIEISAGGERIEMHILLQQMARKVIRKQEPWKRQILIDAHEICDVLENETGITSVVSGISFDISGINEVVVSKRALKRMSNLQFLSVYKSRDDGNDRMYIPEEMEFPRRLRLLHWETYPNKCLPPAFHPEYYIELDMRHSKLEYLWQGTLPLTNLKKMKLFGSKNLKEHPDFSNATNLEELDMNH</sequence>
<dbReference type="GO" id="GO:0007165">
    <property type="term" value="P:signal transduction"/>
    <property type="evidence" value="ECO:0007669"/>
    <property type="project" value="InterPro"/>
</dbReference>
<name>A0A565AWG5_9BRAS</name>
<dbReference type="GO" id="GO:0016787">
    <property type="term" value="F:hydrolase activity"/>
    <property type="evidence" value="ECO:0007669"/>
    <property type="project" value="UniProtKB-KW"/>
</dbReference>
<dbReference type="InterPro" id="IPR000157">
    <property type="entry name" value="TIR_dom"/>
</dbReference>
<evidence type="ECO:0000313" key="7">
    <source>
        <dbReference type="EMBL" id="VVA93741.1"/>
    </source>
</evidence>
<dbReference type="InterPro" id="IPR002182">
    <property type="entry name" value="NB-ARC"/>
</dbReference>
<evidence type="ECO:0000256" key="3">
    <source>
        <dbReference type="ARBA" id="ARBA00022801"/>
    </source>
</evidence>
<keyword evidence="4" id="KW-0611">Plant defense</keyword>
<dbReference type="SUPFAM" id="SSF52058">
    <property type="entry name" value="L domain-like"/>
    <property type="match status" value="1"/>
</dbReference>
<gene>
    <name evidence="7" type="ORF">ANE_LOCUS4186</name>
</gene>
<dbReference type="Pfam" id="PF23282">
    <property type="entry name" value="WHD_ROQ1"/>
    <property type="match status" value="1"/>
</dbReference>
<dbReference type="PANTHER" id="PTHR11017">
    <property type="entry name" value="LEUCINE-RICH REPEAT-CONTAINING PROTEIN"/>
    <property type="match status" value="1"/>
</dbReference>
<proteinExistence type="predicted"/>
<evidence type="ECO:0000256" key="2">
    <source>
        <dbReference type="ARBA" id="ARBA00022737"/>
    </source>
</evidence>
<accession>A0A565AWG5</accession>
<dbReference type="InterPro" id="IPR035897">
    <property type="entry name" value="Toll_tir_struct_dom_sf"/>
</dbReference>
<dbReference type="GO" id="GO:0006952">
    <property type="term" value="P:defense response"/>
    <property type="evidence" value="ECO:0007669"/>
    <property type="project" value="UniProtKB-KW"/>
</dbReference>
<dbReference type="GO" id="GO:0043531">
    <property type="term" value="F:ADP binding"/>
    <property type="evidence" value="ECO:0007669"/>
    <property type="project" value="InterPro"/>
</dbReference>
<keyword evidence="8" id="KW-1185">Reference proteome</keyword>
<dbReference type="InterPro" id="IPR044974">
    <property type="entry name" value="Disease_R_plants"/>
</dbReference>
<dbReference type="OrthoDB" id="1901675at2759"/>
<dbReference type="FunFam" id="3.40.50.10140:FF:000007">
    <property type="entry name" value="Disease resistance protein (TIR-NBS-LRR class)"/>
    <property type="match status" value="1"/>
</dbReference>
<keyword evidence="1" id="KW-0433">Leucine-rich repeat</keyword>
<reference evidence="7" key="1">
    <citation type="submission" date="2019-07" db="EMBL/GenBank/DDBJ databases">
        <authorList>
            <person name="Dittberner H."/>
        </authorList>
    </citation>
    <scope>NUCLEOTIDE SEQUENCE [LARGE SCALE GENOMIC DNA]</scope>
</reference>
<dbReference type="Gene3D" id="3.40.50.10140">
    <property type="entry name" value="Toll/interleukin-1 receptor homology (TIR) domain"/>
    <property type="match status" value="1"/>
</dbReference>
<dbReference type="PRINTS" id="PR00364">
    <property type="entry name" value="DISEASERSIST"/>
</dbReference>
<dbReference type="SUPFAM" id="SSF52200">
    <property type="entry name" value="Toll/Interleukin receptor TIR domain"/>
    <property type="match status" value="1"/>
</dbReference>
<evidence type="ECO:0000256" key="5">
    <source>
        <dbReference type="ARBA" id="ARBA00023027"/>
    </source>
</evidence>
<protein>
    <recommendedName>
        <fullName evidence="6">TIR domain-containing protein</fullName>
    </recommendedName>
</protein>
<evidence type="ECO:0000256" key="4">
    <source>
        <dbReference type="ARBA" id="ARBA00022821"/>
    </source>
</evidence>
<dbReference type="Gene3D" id="3.80.10.10">
    <property type="entry name" value="Ribonuclease Inhibitor"/>
    <property type="match status" value="1"/>
</dbReference>
<dbReference type="PANTHER" id="PTHR11017:SF418">
    <property type="entry name" value="DISEASE RESISTANCE PROTEIN (TIR-NBS-LRR CLASS) FAMILY-RELATED"/>
    <property type="match status" value="1"/>
</dbReference>
<feature type="domain" description="TIR" evidence="6">
    <location>
        <begin position="11"/>
        <end position="175"/>
    </location>
</feature>
<dbReference type="SMART" id="SM00255">
    <property type="entry name" value="TIR"/>
    <property type="match status" value="1"/>
</dbReference>